<dbReference type="PANTHER" id="PTHR34475:SF1">
    <property type="entry name" value="CYTOSKELETON PROTEIN RODZ"/>
    <property type="match status" value="1"/>
</dbReference>
<keyword evidence="3" id="KW-1185">Reference proteome</keyword>
<evidence type="ECO:0000313" key="3">
    <source>
        <dbReference type="Proteomes" id="UP001161390"/>
    </source>
</evidence>
<dbReference type="EMBL" id="BSNJ01000004">
    <property type="protein sequence ID" value="GLQ21078.1"/>
    <property type="molecule type" value="Genomic_DNA"/>
</dbReference>
<reference evidence="2" key="2">
    <citation type="submission" date="2023-01" db="EMBL/GenBank/DDBJ databases">
        <title>Draft genome sequence of Algimonas porphyrae strain NBRC 108216.</title>
        <authorList>
            <person name="Sun Q."/>
            <person name="Mori K."/>
        </authorList>
    </citation>
    <scope>NUCLEOTIDE SEQUENCE</scope>
    <source>
        <strain evidence="2">NBRC 108216</strain>
    </source>
</reference>
<dbReference type="Proteomes" id="UP001161390">
    <property type="component" value="Unassembled WGS sequence"/>
</dbReference>
<dbReference type="InterPro" id="IPR025194">
    <property type="entry name" value="RodZ-like_C"/>
</dbReference>
<reference evidence="2" key="1">
    <citation type="journal article" date="2014" name="Int. J. Syst. Evol. Microbiol.">
        <title>Complete genome of a new Firmicutes species belonging to the dominant human colonic microbiota ('Ruminococcus bicirculans') reveals two chromosomes and a selective capacity to utilize plant glucans.</title>
        <authorList>
            <consortium name="NISC Comparative Sequencing Program"/>
            <person name="Wegmann U."/>
            <person name="Louis P."/>
            <person name="Goesmann A."/>
            <person name="Henrissat B."/>
            <person name="Duncan S.H."/>
            <person name="Flint H.J."/>
        </authorList>
    </citation>
    <scope>NUCLEOTIDE SEQUENCE</scope>
    <source>
        <strain evidence="2">NBRC 108216</strain>
    </source>
</reference>
<protein>
    <recommendedName>
        <fullName evidence="1">Cytoskeleton protein RodZ-like C-terminal domain-containing protein</fullName>
    </recommendedName>
</protein>
<organism evidence="2 3">
    <name type="scientific">Algimonas porphyrae</name>
    <dbReference type="NCBI Taxonomy" id="1128113"/>
    <lineage>
        <taxon>Bacteria</taxon>
        <taxon>Pseudomonadati</taxon>
        <taxon>Pseudomonadota</taxon>
        <taxon>Alphaproteobacteria</taxon>
        <taxon>Maricaulales</taxon>
        <taxon>Robiginitomaculaceae</taxon>
        <taxon>Algimonas</taxon>
    </lineage>
</organism>
<accession>A0ABQ5V0J3</accession>
<sequence length="203" mass="22029">MRADYLAALERHNLDALPTVGYGLGYVRAYARALGLDEAASVADFKRDSAVPKNLFRRDTPHFVPTRQLRLPRGSVPALGVIAAVVMLGAWYGVQLDTVAAPSPVMTAPFDPDATQDAQPVPDTILTLRTTAPSWVTIRDPRGRLVANRVFVTGESWQMEVGRDYRVDVRDGGAVEILIGERTLGPVGEAGVPRRDLALGTLR</sequence>
<evidence type="ECO:0000259" key="1">
    <source>
        <dbReference type="Pfam" id="PF13464"/>
    </source>
</evidence>
<dbReference type="Pfam" id="PF13464">
    <property type="entry name" value="RodZ_C"/>
    <property type="match status" value="1"/>
</dbReference>
<dbReference type="Gene3D" id="1.10.260.40">
    <property type="entry name" value="lambda repressor-like DNA-binding domains"/>
    <property type="match status" value="1"/>
</dbReference>
<name>A0ABQ5V0J3_9PROT</name>
<comment type="caution">
    <text evidence="2">The sequence shown here is derived from an EMBL/GenBank/DDBJ whole genome shotgun (WGS) entry which is preliminary data.</text>
</comment>
<proteinExistence type="predicted"/>
<dbReference type="Pfam" id="PF13413">
    <property type="entry name" value="HTH_25"/>
    <property type="match status" value="1"/>
</dbReference>
<dbReference type="InterPro" id="IPR010982">
    <property type="entry name" value="Lambda_DNA-bd_dom_sf"/>
</dbReference>
<dbReference type="PANTHER" id="PTHR34475">
    <property type="match status" value="1"/>
</dbReference>
<dbReference type="InterPro" id="IPR050400">
    <property type="entry name" value="Bact_Cytoskel_RodZ"/>
</dbReference>
<feature type="domain" description="Cytoskeleton protein RodZ-like C-terminal" evidence="1">
    <location>
        <begin position="127"/>
        <end position="190"/>
    </location>
</feature>
<gene>
    <name evidence="2" type="ORF">GCM10007854_20330</name>
</gene>
<evidence type="ECO:0000313" key="2">
    <source>
        <dbReference type="EMBL" id="GLQ21078.1"/>
    </source>
</evidence>